<dbReference type="SMART" id="SM00100">
    <property type="entry name" value="cNMP"/>
    <property type="match status" value="1"/>
</dbReference>
<feature type="domain" description="Cyclic nucleotide-binding" evidence="1">
    <location>
        <begin position="165"/>
        <end position="269"/>
    </location>
</feature>
<comment type="caution">
    <text evidence="2">The sequence shown here is derived from an EMBL/GenBank/DDBJ whole genome shotgun (WGS) entry which is preliminary data.</text>
</comment>
<protein>
    <recommendedName>
        <fullName evidence="1">Cyclic nucleotide-binding domain-containing protein</fullName>
    </recommendedName>
</protein>
<dbReference type="AlphaFoldDB" id="A0A1R2BYC8"/>
<gene>
    <name evidence="2" type="ORF">SteCoe_17671</name>
</gene>
<feature type="domain" description="Cyclic nucleotide-binding" evidence="1">
    <location>
        <begin position="41"/>
        <end position="144"/>
    </location>
</feature>
<dbReference type="GO" id="GO:0005829">
    <property type="term" value="C:cytosol"/>
    <property type="evidence" value="ECO:0007669"/>
    <property type="project" value="TreeGrafter"/>
</dbReference>
<dbReference type="InterPro" id="IPR050503">
    <property type="entry name" value="cAMP-dep_PK_reg_su-like"/>
</dbReference>
<dbReference type="SUPFAM" id="SSF51206">
    <property type="entry name" value="cAMP-binding domain-like"/>
    <property type="match status" value="2"/>
</dbReference>
<proteinExistence type="predicted"/>
<dbReference type="PANTHER" id="PTHR11635">
    <property type="entry name" value="CAMP-DEPENDENT PROTEIN KINASE REGULATORY CHAIN"/>
    <property type="match status" value="1"/>
</dbReference>
<dbReference type="CDD" id="cd00038">
    <property type="entry name" value="CAP_ED"/>
    <property type="match status" value="2"/>
</dbReference>
<dbReference type="GO" id="GO:0004862">
    <property type="term" value="F:cAMP-dependent protein kinase inhibitor activity"/>
    <property type="evidence" value="ECO:0007669"/>
    <property type="project" value="TreeGrafter"/>
</dbReference>
<dbReference type="PROSITE" id="PS50042">
    <property type="entry name" value="CNMP_BINDING_3"/>
    <property type="match status" value="2"/>
</dbReference>
<keyword evidence="3" id="KW-1185">Reference proteome</keyword>
<dbReference type="InterPro" id="IPR018490">
    <property type="entry name" value="cNMP-bd_dom_sf"/>
</dbReference>
<dbReference type="GO" id="GO:0034236">
    <property type="term" value="F:protein kinase A catalytic subunit binding"/>
    <property type="evidence" value="ECO:0007669"/>
    <property type="project" value="TreeGrafter"/>
</dbReference>
<dbReference type="Proteomes" id="UP000187209">
    <property type="component" value="Unassembled WGS sequence"/>
</dbReference>
<accession>A0A1R2BYC8</accession>
<evidence type="ECO:0000313" key="3">
    <source>
        <dbReference type="Proteomes" id="UP000187209"/>
    </source>
</evidence>
<sequence length="392" mass="45027">MSSTIQDLNNAVKLFRTYPKSYEDLEFLSHFLCQFETIGRYLSNYSLQHRFKIIDSFSLQAFIAGEIIFRKGDPSSYYYFVLEGTIEAFNEERDGAIKHVGTITFGKPLGEIGILRNQPRSLTCIAKTNGLYLILTSEQFLSLLASHMFTTLDQKIKFIESYFPNVKRLTTVQKQRIAYAMGSFTCSRGQIISTPKDFTQHLYFISEGELIVILSSDKTQKTMTLKLTPGNLIGEECVFFSQCLKYNISVSSEYSQIYTLQKQDLYLLLPPETLEIWKQNFKAKDHSRKQFIYNLTQAPVISTHMSKTFSHFKLASSYASKRLDTIQKRNEKTTNSIDIEVKSHLINKTLKKYSPAAIMSQGKLVLKKHSSACRLTGFISKNVIRIRDHLMD</sequence>
<dbReference type="GO" id="GO:0030552">
    <property type="term" value="F:cAMP binding"/>
    <property type="evidence" value="ECO:0007669"/>
    <property type="project" value="TreeGrafter"/>
</dbReference>
<dbReference type="Gene3D" id="2.60.120.10">
    <property type="entry name" value="Jelly Rolls"/>
    <property type="match status" value="2"/>
</dbReference>
<dbReference type="OrthoDB" id="323422at2759"/>
<name>A0A1R2BYC8_9CILI</name>
<evidence type="ECO:0000259" key="1">
    <source>
        <dbReference type="PROSITE" id="PS50042"/>
    </source>
</evidence>
<dbReference type="InterPro" id="IPR014710">
    <property type="entry name" value="RmlC-like_jellyroll"/>
</dbReference>
<dbReference type="Pfam" id="PF00027">
    <property type="entry name" value="cNMP_binding"/>
    <property type="match status" value="2"/>
</dbReference>
<organism evidence="2 3">
    <name type="scientific">Stentor coeruleus</name>
    <dbReference type="NCBI Taxonomy" id="5963"/>
    <lineage>
        <taxon>Eukaryota</taxon>
        <taxon>Sar</taxon>
        <taxon>Alveolata</taxon>
        <taxon>Ciliophora</taxon>
        <taxon>Postciliodesmatophora</taxon>
        <taxon>Heterotrichea</taxon>
        <taxon>Heterotrichida</taxon>
        <taxon>Stentoridae</taxon>
        <taxon>Stentor</taxon>
    </lineage>
</organism>
<dbReference type="InterPro" id="IPR000595">
    <property type="entry name" value="cNMP-bd_dom"/>
</dbReference>
<dbReference type="EMBL" id="MPUH01000366">
    <property type="protein sequence ID" value="OMJ81788.1"/>
    <property type="molecule type" value="Genomic_DNA"/>
</dbReference>
<reference evidence="2 3" key="1">
    <citation type="submission" date="2016-11" db="EMBL/GenBank/DDBJ databases">
        <title>The macronuclear genome of Stentor coeruleus: a giant cell with tiny introns.</title>
        <authorList>
            <person name="Slabodnick M."/>
            <person name="Ruby J.G."/>
            <person name="Reiff S.B."/>
            <person name="Swart E.C."/>
            <person name="Gosai S."/>
            <person name="Prabakaran S."/>
            <person name="Witkowska E."/>
            <person name="Larue G.E."/>
            <person name="Fisher S."/>
            <person name="Freeman R.M."/>
            <person name="Gunawardena J."/>
            <person name="Chu W."/>
            <person name="Stover N.A."/>
            <person name="Gregory B.D."/>
            <person name="Nowacki M."/>
            <person name="Derisi J."/>
            <person name="Roy S.W."/>
            <person name="Marshall W.F."/>
            <person name="Sood P."/>
        </authorList>
    </citation>
    <scope>NUCLEOTIDE SEQUENCE [LARGE SCALE GENOMIC DNA]</scope>
    <source>
        <strain evidence="2">WM001</strain>
    </source>
</reference>
<evidence type="ECO:0000313" key="2">
    <source>
        <dbReference type="EMBL" id="OMJ81788.1"/>
    </source>
</evidence>
<dbReference type="GO" id="GO:0005952">
    <property type="term" value="C:cAMP-dependent protein kinase complex"/>
    <property type="evidence" value="ECO:0007669"/>
    <property type="project" value="InterPro"/>
</dbReference>
<dbReference type="PANTHER" id="PTHR11635:SF152">
    <property type="entry name" value="CAMP-DEPENDENT PROTEIN KINASE TYPE I REGULATORY SUBUNIT-RELATED"/>
    <property type="match status" value="1"/>
</dbReference>